<keyword evidence="2" id="KW-1185">Reference proteome</keyword>
<evidence type="ECO:0000313" key="2">
    <source>
        <dbReference type="Proteomes" id="UP000824998"/>
    </source>
</evidence>
<dbReference type="Gene3D" id="3.90.190.10">
    <property type="entry name" value="Protein tyrosine phosphatase superfamily"/>
    <property type="match status" value="1"/>
</dbReference>
<feature type="non-terminal residue" evidence="1">
    <location>
        <position position="1"/>
    </location>
</feature>
<protein>
    <submittedName>
        <fullName evidence="1">Uncharacterized protein</fullName>
    </submittedName>
</protein>
<organism evidence="1 2">
    <name type="scientific">Amylocarpus encephaloides</name>
    <dbReference type="NCBI Taxonomy" id="45428"/>
    <lineage>
        <taxon>Eukaryota</taxon>
        <taxon>Fungi</taxon>
        <taxon>Dikarya</taxon>
        <taxon>Ascomycota</taxon>
        <taxon>Pezizomycotina</taxon>
        <taxon>Leotiomycetes</taxon>
        <taxon>Helotiales</taxon>
        <taxon>Helotiales incertae sedis</taxon>
        <taxon>Amylocarpus</taxon>
    </lineage>
</organism>
<dbReference type="InterPro" id="IPR029021">
    <property type="entry name" value="Prot-tyrosine_phosphatase-like"/>
</dbReference>
<comment type="caution">
    <text evidence="1">The sequence shown here is derived from an EMBL/GenBank/DDBJ whole genome shotgun (WGS) entry which is preliminary data.</text>
</comment>
<name>A0A9P7YLX3_9HELO</name>
<gene>
    <name evidence="1" type="ORF">BJ875DRAFT_349133</name>
</gene>
<feature type="non-terminal residue" evidence="1">
    <location>
        <position position="92"/>
    </location>
</feature>
<evidence type="ECO:0000313" key="1">
    <source>
        <dbReference type="EMBL" id="KAG9235957.1"/>
    </source>
</evidence>
<dbReference type="EMBL" id="MU251418">
    <property type="protein sequence ID" value="KAG9235957.1"/>
    <property type="molecule type" value="Genomic_DNA"/>
</dbReference>
<proteinExistence type="predicted"/>
<dbReference type="AlphaFoldDB" id="A0A9P7YLX3"/>
<sequence length="92" mass="10317">LQIPLDHAKDLPPYIPLIIAFLDVAMEDPTARVLIYCTSDVNGASAAVMAYMCYHHAITAVEASAIMMDRIPHIHMPSHDYSCQIDEYFSHQ</sequence>
<dbReference type="SUPFAM" id="SSF52799">
    <property type="entry name" value="(Phosphotyrosine protein) phosphatases II"/>
    <property type="match status" value="1"/>
</dbReference>
<dbReference type="Proteomes" id="UP000824998">
    <property type="component" value="Unassembled WGS sequence"/>
</dbReference>
<dbReference type="OrthoDB" id="10252009at2759"/>
<reference evidence="1" key="1">
    <citation type="journal article" date="2021" name="IMA Fungus">
        <title>Genomic characterization of three marine fungi, including Emericellopsis atlantica sp. nov. with signatures of a generalist lifestyle and marine biomass degradation.</title>
        <authorList>
            <person name="Hagestad O.C."/>
            <person name="Hou L."/>
            <person name="Andersen J.H."/>
            <person name="Hansen E.H."/>
            <person name="Altermark B."/>
            <person name="Li C."/>
            <person name="Kuhnert E."/>
            <person name="Cox R.J."/>
            <person name="Crous P.W."/>
            <person name="Spatafora J.W."/>
            <person name="Lail K."/>
            <person name="Amirebrahimi M."/>
            <person name="Lipzen A."/>
            <person name="Pangilinan J."/>
            <person name="Andreopoulos W."/>
            <person name="Hayes R.D."/>
            <person name="Ng V."/>
            <person name="Grigoriev I.V."/>
            <person name="Jackson S.A."/>
            <person name="Sutton T.D.S."/>
            <person name="Dobson A.D.W."/>
            <person name="Rama T."/>
        </authorList>
    </citation>
    <scope>NUCLEOTIDE SEQUENCE</scope>
    <source>
        <strain evidence="1">TRa018bII</strain>
    </source>
</reference>
<accession>A0A9P7YLX3</accession>